<evidence type="ECO:0000313" key="4">
    <source>
        <dbReference type="Proteomes" id="UP000075374"/>
    </source>
</evidence>
<keyword evidence="1" id="KW-0812">Transmembrane</keyword>
<comment type="caution">
    <text evidence="3">The sequence shown here is derived from an EMBL/GenBank/DDBJ whole genome shotgun (WGS) entry which is preliminary data.</text>
</comment>
<dbReference type="RefSeq" id="WP_061858539.1">
    <property type="nucleotide sequence ID" value="NZ_LTBB01000008.1"/>
</dbReference>
<feature type="domain" description="MrpA C-terminal/MbhE" evidence="2">
    <location>
        <begin position="27"/>
        <end position="87"/>
    </location>
</feature>
<reference evidence="3 4" key="1">
    <citation type="submission" date="2016-02" db="EMBL/GenBank/DDBJ databases">
        <title>Genome sequence of Clostridium colicanis DSM 13634.</title>
        <authorList>
            <person name="Poehlein A."/>
            <person name="Daniel R."/>
        </authorList>
    </citation>
    <scope>NUCLEOTIDE SEQUENCE [LARGE SCALE GENOMIC DNA]</scope>
    <source>
        <strain evidence="3 4">DSM 13634</strain>
    </source>
</reference>
<dbReference type="PATRIC" id="fig|1121305.3.peg.1702"/>
<evidence type="ECO:0000256" key="1">
    <source>
        <dbReference type="SAM" id="Phobius"/>
    </source>
</evidence>
<dbReference type="EMBL" id="LTBB01000008">
    <property type="protein sequence ID" value="KYH28687.1"/>
    <property type="molecule type" value="Genomic_DNA"/>
</dbReference>
<dbReference type="Proteomes" id="UP000075374">
    <property type="component" value="Unassembled WGS sequence"/>
</dbReference>
<sequence>MKKIFAFIITVTLSFILLLGVMDLPTFGEAKNPANNEVYEYYVENSVKDTGATNIVSGIILDYRAFDTFVESSVLFTSAVIVIILLKEK</sequence>
<accession>A0A151AMR1</accession>
<evidence type="ECO:0000259" key="2">
    <source>
        <dbReference type="Pfam" id="PF20501"/>
    </source>
</evidence>
<keyword evidence="1" id="KW-1133">Transmembrane helix</keyword>
<keyword evidence="1" id="KW-0472">Membrane</keyword>
<feature type="transmembrane region" description="Helical" evidence="1">
    <location>
        <begin position="69"/>
        <end position="86"/>
    </location>
</feature>
<keyword evidence="4" id="KW-1185">Reference proteome</keyword>
<protein>
    <submittedName>
        <fullName evidence="3">Putative monovalent cation/H+ antiporter subunit B</fullName>
    </submittedName>
</protein>
<proteinExistence type="predicted"/>
<dbReference type="AlphaFoldDB" id="A0A151AMR1"/>
<evidence type="ECO:0000313" key="3">
    <source>
        <dbReference type="EMBL" id="KYH28687.1"/>
    </source>
</evidence>
<organism evidence="3 4">
    <name type="scientific">Clostridium colicanis DSM 13634</name>
    <dbReference type="NCBI Taxonomy" id="1121305"/>
    <lineage>
        <taxon>Bacteria</taxon>
        <taxon>Bacillati</taxon>
        <taxon>Bacillota</taxon>
        <taxon>Clostridia</taxon>
        <taxon>Eubacteriales</taxon>
        <taxon>Clostridiaceae</taxon>
        <taxon>Clostridium</taxon>
    </lineage>
</organism>
<dbReference type="STRING" id="1121305.CLCOL_17000"/>
<gene>
    <name evidence="3" type="ORF">CLCOL_17000</name>
</gene>
<name>A0A151AMR1_9CLOT</name>
<dbReference type="Pfam" id="PF20501">
    <property type="entry name" value="MbhE"/>
    <property type="match status" value="1"/>
</dbReference>
<dbReference type="InterPro" id="IPR046806">
    <property type="entry name" value="MrpA_C/MbhE"/>
</dbReference>